<reference evidence="1" key="2">
    <citation type="submission" date="2021-04" db="EMBL/GenBank/DDBJ databases">
        <authorList>
            <person name="Podell S."/>
        </authorList>
    </citation>
    <scope>NUCLEOTIDE SEQUENCE</scope>
    <source>
        <strain evidence="1">Hildebrandi</strain>
    </source>
</reference>
<evidence type="ECO:0000313" key="2">
    <source>
        <dbReference type="Proteomes" id="UP000693970"/>
    </source>
</evidence>
<evidence type="ECO:0000313" key="1">
    <source>
        <dbReference type="EMBL" id="KAG7361762.1"/>
    </source>
</evidence>
<sequence>MIHADSEYQAVLEHFKNSSNKIEYNLATANEHVPQAERNIQTIKERVRATYHSLPFKAIPKLFIKEPMAETANKLNFFPPKNGVSEYNSPREILSHQQLDYTKNCTIPQFSYVQAYDKPEPRNSQAARSLDCMYLCPVNNLQGGHVLYHFGTKGKITRRKVKVIPITASVIEAVERLAKADGIKSLVLHNRTTESEHLGSEHQQSHVLQDKPIKSELRCVVLVVFYLCDDISCNHSVM</sequence>
<reference evidence="1" key="1">
    <citation type="journal article" date="2021" name="Sci. Rep.">
        <title>Diploid genomic architecture of Nitzschia inconspicua, an elite biomass production diatom.</title>
        <authorList>
            <person name="Oliver A."/>
            <person name="Podell S."/>
            <person name="Pinowska A."/>
            <person name="Traller J.C."/>
            <person name="Smith S.R."/>
            <person name="McClure R."/>
            <person name="Beliaev A."/>
            <person name="Bohutskyi P."/>
            <person name="Hill E.A."/>
            <person name="Rabines A."/>
            <person name="Zheng H."/>
            <person name="Allen L.Z."/>
            <person name="Kuo A."/>
            <person name="Grigoriev I.V."/>
            <person name="Allen A.E."/>
            <person name="Hazlebeck D."/>
            <person name="Allen E.E."/>
        </authorList>
    </citation>
    <scope>NUCLEOTIDE SEQUENCE</scope>
    <source>
        <strain evidence="1">Hildebrandi</strain>
    </source>
</reference>
<dbReference type="OrthoDB" id="44654at2759"/>
<proteinExistence type="predicted"/>
<dbReference type="Proteomes" id="UP000693970">
    <property type="component" value="Unassembled WGS sequence"/>
</dbReference>
<protein>
    <submittedName>
        <fullName evidence="1">Uncharacterized protein</fullName>
    </submittedName>
</protein>
<name>A0A9K3LGM2_9STRA</name>
<gene>
    <name evidence="1" type="ORF">IV203_036863</name>
</gene>
<organism evidence="1 2">
    <name type="scientific">Nitzschia inconspicua</name>
    <dbReference type="NCBI Taxonomy" id="303405"/>
    <lineage>
        <taxon>Eukaryota</taxon>
        <taxon>Sar</taxon>
        <taxon>Stramenopiles</taxon>
        <taxon>Ochrophyta</taxon>
        <taxon>Bacillariophyta</taxon>
        <taxon>Bacillariophyceae</taxon>
        <taxon>Bacillariophycidae</taxon>
        <taxon>Bacillariales</taxon>
        <taxon>Bacillariaceae</taxon>
        <taxon>Nitzschia</taxon>
    </lineage>
</organism>
<dbReference type="AlphaFoldDB" id="A0A9K3LGM2"/>
<dbReference type="EMBL" id="JAGRRH010000013">
    <property type="protein sequence ID" value="KAG7361762.1"/>
    <property type="molecule type" value="Genomic_DNA"/>
</dbReference>
<keyword evidence="2" id="KW-1185">Reference proteome</keyword>
<comment type="caution">
    <text evidence="1">The sequence shown here is derived from an EMBL/GenBank/DDBJ whole genome shotgun (WGS) entry which is preliminary data.</text>
</comment>
<accession>A0A9K3LGM2</accession>